<evidence type="ECO:0000313" key="2">
    <source>
        <dbReference type="EMBL" id="EOW83873.1"/>
    </source>
</evidence>
<comment type="caution">
    <text evidence="2">The sequence shown here is derived from an EMBL/GenBank/DDBJ whole genome shotgun (WGS) entry which is preliminary data.</text>
</comment>
<dbReference type="AlphaFoldDB" id="S0KIE5"/>
<dbReference type="InterPro" id="IPR025736">
    <property type="entry name" value="PucR_C-HTH_dom"/>
</dbReference>
<sequence>MILPEPLDLAKIYPNGYFSPDYLEQKGMLCLPYQQQYFCIAEKELSPSEIQLLQSIFQLDSFFIENQKKPWYFTLFQGKVLAPTLKERHFRLIQVDFRQIQQLNYRQWQEAIQAIWPSIVEVLFLNPHQAILVEQQEELCFTLDEIEGIFNALDDDFSIYTQLYVGTFCIGEADFQQIFSQEQQLFSGLKKEQKQKKCYDLSMAAIYVACYQNLSNSYLFELLAATWFDNQEWELLILTLWNNQGNISSTAKELFMHRNTLLYKLEKFQQKNNLNLKELDSLLLAYLVLQLKK</sequence>
<name>S0KIE5_9ENTE</name>
<dbReference type="InterPro" id="IPR009057">
    <property type="entry name" value="Homeodomain-like_sf"/>
</dbReference>
<dbReference type="eggNOG" id="COG2508">
    <property type="taxonomic scope" value="Bacteria"/>
</dbReference>
<reference evidence="2 3" key="1">
    <citation type="submission" date="2013-03" db="EMBL/GenBank/DDBJ databases">
        <title>The Genome Sequence of Enterococcus columbae ATCC_51263 (PacBio/Illumina hybrid assembly).</title>
        <authorList>
            <consortium name="The Broad Institute Genomics Platform"/>
            <consortium name="The Broad Institute Genome Sequencing Center for Infectious Disease"/>
            <person name="Earl A."/>
            <person name="Russ C."/>
            <person name="Gilmore M."/>
            <person name="Surin D."/>
            <person name="Walker B."/>
            <person name="Young S."/>
            <person name="Zeng Q."/>
            <person name="Gargeya S."/>
            <person name="Fitzgerald M."/>
            <person name="Haas B."/>
            <person name="Abouelleil A."/>
            <person name="Allen A.W."/>
            <person name="Alvarado L."/>
            <person name="Arachchi H.M."/>
            <person name="Berlin A.M."/>
            <person name="Chapman S.B."/>
            <person name="Gainer-Dewar J."/>
            <person name="Goldberg J."/>
            <person name="Griggs A."/>
            <person name="Gujja S."/>
            <person name="Hansen M."/>
            <person name="Howarth C."/>
            <person name="Imamovic A."/>
            <person name="Ireland A."/>
            <person name="Larimer J."/>
            <person name="McCowan C."/>
            <person name="Murphy C."/>
            <person name="Pearson M."/>
            <person name="Poon T.W."/>
            <person name="Priest M."/>
            <person name="Roberts A."/>
            <person name="Saif S."/>
            <person name="Shea T."/>
            <person name="Sisk P."/>
            <person name="Sykes S."/>
            <person name="Wortman J."/>
            <person name="Nusbaum C."/>
            <person name="Birren B."/>
        </authorList>
    </citation>
    <scope>NUCLEOTIDE SEQUENCE [LARGE SCALE GENOMIC DNA]</scope>
    <source>
        <strain evidence="2 3">ATCC 51263</strain>
    </source>
</reference>
<dbReference type="STRING" id="1121865.OMW_01677"/>
<dbReference type="EMBL" id="ASWJ01000006">
    <property type="protein sequence ID" value="EOW83873.1"/>
    <property type="molecule type" value="Genomic_DNA"/>
</dbReference>
<proteinExistence type="predicted"/>
<dbReference type="Gene3D" id="1.10.10.60">
    <property type="entry name" value="Homeodomain-like"/>
    <property type="match status" value="1"/>
</dbReference>
<dbReference type="Proteomes" id="UP000014113">
    <property type="component" value="Unassembled WGS sequence"/>
</dbReference>
<dbReference type="RefSeq" id="WP_016183790.1">
    <property type="nucleotide sequence ID" value="NZ_JXKI01000005.1"/>
</dbReference>
<dbReference type="PANTHER" id="PTHR33744:SF15">
    <property type="entry name" value="CARBOHYDRATE DIACID REGULATOR"/>
    <property type="match status" value="1"/>
</dbReference>
<evidence type="ECO:0000259" key="1">
    <source>
        <dbReference type="Pfam" id="PF13556"/>
    </source>
</evidence>
<organism evidence="2 3">
    <name type="scientific">Enterococcus columbae DSM 7374 = ATCC 51263</name>
    <dbReference type="NCBI Taxonomy" id="1121865"/>
    <lineage>
        <taxon>Bacteria</taxon>
        <taxon>Bacillati</taxon>
        <taxon>Bacillota</taxon>
        <taxon>Bacilli</taxon>
        <taxon>Lactobacillales</taxon>
        <taxon>Enterococcaceae</taxon>
        <taxon>Enterococcus</taxon>
    </lineage>
</organism>
<dbReference type="Pfam" id="PF13556">
    <property type="entry name" value="HTH_30"/>
    <property type="match status" value="1"/>
</dbReference>
<dbReference type="OrthoDB" id="9792148at2"/>
<feature type="domain" description="PucR C-terminal helix-turn-helix" evidence="1">
    <location>
        <begin position="241"/>
        <end position="290"/>
    </location>
</feature>
<keyword evidence="3" id="KW-1185">Reference proteome</keyword>
<accession>S0KIE5</accession>
<gene>
    <name evidence="2" type="ORF">I568_01320</name>
</gene>
<dbReference type="SUPFAM" id="SSF46689">
    <property type="entry name" value="Homeodomain-like"/>
    <property type="match status" value="1"/>
</dbReference>
<protein>
    <recommendedName>
        <fullName evidence="1">PucR C-terminal helix-turn-helix domain-containing protein</fullName>
    </recommendedName>
</protein>
<dbReference type="PANTHER" id="PTHR33744">
    <property type="entry name" value="CARBOHYDRATE DIACID REGULATOR"/>
    <property type="match status" value="1"/>
</dbReference>
<evidence type="ECO:0000313" key="3">
    <source>
        <dbReference type="Proteomes" id="UP000014113"/>
    </source>
</evidence>
<dbReference type="InterPro" id="IPR051448">
    <property type="entry name" value="CdaR-like_regulators"/>
</dbReference>
<dbReference type="PATRIC" id="fig|1121865.3.peg.1621"/>